<dbReference type="CDD" id="cd00267">
    <property type="entry name" value="ABC_ATPase"/>
    <property type="match status" value="1"/>
</dbReference>
<proteinExistence type="predicted"/>
<feature type="domain" description="Rad50/SbcC-type AAA" evidence="2">
    <location>
        <begin position="7"/>
        <end position="119"/>
    </location>
</feature>
<name>A0ABV9TBQ3_9GAMM</name>
<accession>A0ABV9TBQ3</accession>
<reference evidence="4" key="1">
    <citation type="journal article" date="2019" name="Int. J. Syst. Evol. Microbiol.">
        <title>The Global Catalogue of Microorganisms (GCM) 10K type strain sequencing project: providing services to taxonomists for standard genome sequencing and annotation.</title>
        <authorList>
            <consortium name="The Broad Institute Genomics Platform"/>
            <consortium name="The Broad Institute Genome Sequencing Center for Infectious Disease"/>
            <person name="Wu L."/>
            <person name="Ma J."/>
        </authorList>
    </citation>
    <scope>NUCLEOTIDE SEQUENCE [LARGE SCALE GENOMIC DNA]</scope>
    <source>
        <strain evidence="4">CGMCC 1.13718</strain>
    </source>
</reference>
<dbReference type="Gene3D" id="3.40.50.300">
    <property type="entry name" value="P-loop containing nucleotide triphosphate hydrolases"/>
    <property type="match status" value="1"/>
</dbReference>
<dbReference type="PANTHER" id="PTHR43581">
    <property type="entry name" value="ATP/GTP PHOSPHATASE"/>
    <property type="match status" value="1"/>
</dbReference>
<dbReference type="RefSeq" id="WP_119329643.1">
    <property type="nucleotide sequence ID" value="NZ_JBHSJH010000002.1"/>
</dbReference>
<keyword evidence="4" id="KW-1185">Reference proteome</keyword>
<sequence>MHFKNINIRCWQQFEYIDISFHDRLTIITGANGSGKTTILNLLAEHDNWDSLKLSTPKKEEETGIINSSYKSNSTNLGQIEYSNNNICNIEMPNSNSVQYQLHLKKQQQIKCFYIPSHRSIFRYQPLVNIPTAKKNKQMAFKEVNSLSKQQYSGGKNHSVSFIMKNTLIGWAINGYGVNNNYKTIMPRDSEQSDFFEGFQKVLKEILPDTLGFEEIEIRNMEIVFVCNDGKDEFLLETVSGGITALIDIAWQIFMFSTKENAEFTVIIDEIENHLHPIMQRSILQNLLNAFPGVRFIVSTHSPLVVGSVKDSSIYALVYDNNRKICSKKLDLLGEAKTASEILDEVLGVSFTMPIWVEEDLKEIISRYSSTAIDKNSMNQLRKDLSEIGLEKLLPYAIQCIAEGIDD</sequence>
<dbReference type="InterPro" id="IPR051396">
    <property type="entry name" value="Bact_Antivir_Def_Nuclease"/>
</dbReference>
<dbReference type="Proteomes" id="UP001595926">
    <property type="component" value="Unassembled WGS sequence"/>
</dbReference>
<feature type="domain" description="ATPase AAA-type core" evidence="1">
    <location>
        <begin position="200"/>
        <end position="306"/>
    </location>
</feature>
<evidence type="ECO:0000313" key="4">
    <source>
        <dbReference type="Proteomes" id="UP001595926"/>
    </source>
</evidence>
<evidence type="ECO:0000259" key="1">
    <source>
        <dbReference type="Pfam" id="PF13304"/>
    </source>
</evidence>
<comment type="caution">
    <text evidence="3">The sequence shown here is derived from an EMBL/GenBank/DDBJ whole genome shotgun (WGS) entry which is preliminary data.</text>
</comment>
<dbReference type="Pfam" id="PF13304">
    <property type="entry name" value="AAA_21"/>
    <property type="match status" value="1"/>
</dbReference>
<dbReference type="EMBL" id="JBHSJH010000002">
    <property type="protein sequence ID" value="MFC4892222.1"/>
    <property type="molecule type" value="Genomic_DNA"/>
</dbReference>
<dbReference type="InterPro" id="IPR003959">
    <property type="entry name" value="ATPase_AAA_core"/>
</dbReference>
<dbReference type="PANTHER" id="PTHR43581:SF2">
    <property type="entry name" value="EXCINUCLEASE ATPASE SUBUNIT"/>
    <property type="match status" value="1"/>
</dbReference>
<dbReference type="InterPro" id="IPR038729">
    <property type="entry name" value="Rad50/SbcC_AAA"/>
</dbReference>
<dbReference type="InterPro" id="IPR027417">
    <property type="entry name" value="P-loop_NTPase"/>
</dbReference>
<evidence type="ECO:0000259" key="2">
    <source>
        <dbReference type="Pfam" id="PF13476"/>
    </source>
</evidence>
<organism evidence="3 4">
    <name type="scientific">Pseudofrancisella aestuarii</name>
    <dbReference type="NCBI Taxonomy" id="2670347"/>
    <lineage>
        <taxon>Bacteria</taxon>
        <taxon>Pseudomonadati</taxon>
        <taxon>Pseudomonadota</taxon>
        <taxon>Gammaproteobacteria</taxon>
        <taxon>Thiotrichales</taxon>
        <taxon>Francisellaceae</taxon>
        <taxon>Pseudofrancisella</taxon>
    </lineage>
</organism>
<evidence type="ECO:0000313" key="3">
    <source>
        <dbReference type="EMBL" id="MFC4892222.1"/>
    </source>
</evidence>
<dbReference type="SUPFAM" id="SSF52540">
    <property type="entry name" value="P-loop containing nucleoside triphosphate hydrolases"/>
    <property type="match status" value="1"/>
</dbReference>
<gene>
    <name evidence="3" type="ORF">ACFPDQ_04075</name>
</gene>
<dbReference type="Pfam" id="PF13476">
    <property type="entry name" value="AAA_23"/>
    <property type="match status" value="1"/>
</dbReference>
<protein>
    <submittedName>
        <fullName evidence="3">AAA family ATPase</fullName>
    </submittedName>
</protein>